<dbReference type="Pfam" id="PF07219">
    <property type="entry name" value="HemY_N"/>
    <property type="match status" value="1"/>
</dbReference>
<evidence type="ECO:0000256" key="6">
    <source>
        <dbReference type="ARBA" id="ARBA00022692"/>
    </source>
</evidence>
<dbReference type="EMBL" id="QETA01000003">
    <property type="protein sequence ID" value="PWF23228.1"/>
    <property type="molecule type" value="Genomic_DNA"/>
</dbReference>
<keyword evidence="5" id="KW-0997">Cell inner membrane</keyword>
<dbReference type="GO" id="GO:0005886">
    <property type="term" value="C:plasma membrane"/>
    <property type="evidence" value="ECO:0007669"/>
    <property type="project" value="UniProtKB-SubCell"/>
</dbReference>
<dbReference type="NCBIfam" id="TIGR00540">
    <property type="entry name" value="TPR_hemY_coli"/>
    <property type="match status" value="1"/>
</dbReference>
<reference evidence="14" key="1">
    <citation type="submission" date="2018-05" db="EMBL/GenBank/DDBJ databases">
        <authorList>
            <person name="Li Y."/>
        </authorList>
    </citation>
    <scope>NUCLEOTIDE SEQUENCE [LARGE SCALE GENOMIC DNA]</scope>
    <source>
        <strain evidence="14">3d-2-2</strain>
    </source>
</reference>
<comment type="subcellular location">
    <subcellularLocation>
        <location evidence="2">Cell inner membrane</location>
        <topology evidence="2">Multi-pass membrane protein</topology>
    </subcellularLocation>
</comment>
<dbReference type="GO" id="GO:0042168">
    <property type="term" value="P:heme metabolic process"/>
    <property type="evidence" value="ECO:0007669"/>
    <property type="project" value="InterPro"/>
</dbReference>
<evidence type="ECO:0000313" key="14">
    <source>
        <dbReference type="Proteomes" id="UP000245212"/>
    </source>
</evidence>
<evidence type="ECO:0000256" key="1">
    <source>
        <dbReference type="ARBA" id="ARBA00002962"/>
    </source>
</evidence>
<feature type="transmembrane region" description="Helical" evidence="11">
    <location>
        <begin position="41"/>
        <end position="66"/>
    </location>
</feature>
<dbReference type="Gene3D" id="1.25.40.10">
    <property type="entry name" value="Tetratricopeptide repeat domain"/>
    <property type="match status" value="1"/>
</dbReference>
<feature type="region of interest" description="Disordered" evidence="10">
    <location>
        <begin position="423"/>
        <end position="444"/>
    </location>
</feature>
<sequence length="507" mass="55743">MRAWFWTLLLAVVAVAAAVFLRQHAGNVVILVPPYRIELSIMLAVALIVGSFILLYVGLRFLSWLLSVPGRWRGWRGRRAQHRDDNRLERGWIGLLAGRYAQSEKDLTKLLGQTRNHNRKVLAALSAARAAHAQAAYTRRDELLRQAQEFAGEKALVDAVGALWAELLLEQGQPQAALEKLQTLPYEEGARYVNITRLLLRAHVDLAHHEQAYLLARALFKRKALEQTEAERIIGVAAAGRLLEAGDDWRTVWKSLKSTERTLPPVALAAARLFDAQEQGSEASKVLESALDVQLDPELLAAYARCAPADVQRRLSKAVRWLKDHPDHPDLLRAMGVLCLHGQIWGQAERYLRRSLAIQPTAGTYALLGSLSDRLGRRDDALSYLRQATAASVGLPDLAASAALPAADVQADPHHLVADNPEDFVLPDPQTADSPDILHQRDGISDYDVHGGVLPSRHEAVVASSDRDDAFHEYFDSAPIPAASLGTEEPAASSEAARTDSDKPAAY</sequence>
<organism evidence="13 14">
    <name type="scientific">Corticimicrobacter populi</name>
    <dbReference type="NCBI Taxonomy" id="2175229"/>
    <lineage>
        <taxon>Bacteria</taxon>
        <taxon>Pseudomonadati</taxon>
        <taxon>Pseudomonadota</taxon>
        <taxon>Betaproteobacteria</taxon>
        <taxon>Burkholderiales</taxon>
        <taxon>Alcaligenaceae</taxon>
        <taxon>Corticimicrobacter</taxon>
    </lineage>
</organism>
<keyword evidence="7 11" id="KW-1133">Transmembrane helix</keyword>
<feature type="domain" description="HemY N-terminal" evidence="12">
    <location>
        <begin position="26"/>
        <end position="134"/>
    </location>
</feature>
<protein>
    <submittedName>
        <fullName evidence="13">Protoheme IX synthesis protein</fullName>
    </submittedName>
</protein>
<comment type="function">
    <text evidence="1">Involved in a late step of protoheme IX synthesis.</text>
</comment>
<evidence type="ECO:0000256" key="2">
    <source>
        <dbReference type="ARBA" id="ARBA00004429"/>
    </source>
</evidence>
<dbReference type="AlphaFoldDB" id="A0A2V1K456"/>
<feature type="region of interest" description="Disordered" evidence="10">
    <location>
        <begin position="480"/>
        <end position="507"/>
    </location>
</feature>
<feature type="compositionally biased region" description="Basic and acidic residues" evidence="10">
    <location>
        <begin position="497"/>
        <end position="507"/>
    </location>
</feature>
<evidence type="ECO:0000256" key="5">
    <source>
        <dbReference type="ARBA" id="ARBA00022519"/>
    </source>
</evidence>
<gene>
    <name evidence="13" type="ORF">DD235_09575</name>
</gene>
<proteinExistence type="predicted"/>
<keyword evidence="8 11" id="KW-0472">Membrane</keyword>
<comment type="pathway">
    <text evidence="3">Porphyrin-containing compound metabolism; protoheme biosynthesis.</text>
</comment>
<accession>A0A2V1K456</accession>
<evidence type="ECO:0000256" key="11">
    <source>
        <dbReference type="SAM" id="Phobius"/>
    </source>
</evidence>
<dbReference type="InterPro" id="IPR011990">
    <property type="entry name" value="TPR-like_helical_dom_sf"/>
</dbReference>
<comment type="caution">
    <text evidence="13">The sequence shown here is derived from an EMBL/GenBank/DDBJ whole genome shotgun (WGS) entry which is preliminary data.</text>
</comment>
<evidence type="ECO:0000256" key="7">
    <source>
        <dbReference type="ARBA" id="ARBA00022989"/>
    </source>
</evidence>
<dbReference type="RefSeq" id="WP_109061841.1">
    <property type="nucleotide sequence ID" value="NZ_QETA01000003.1"/>
</dbReference>
<keyword evidence="4" id="KW-1003">Cell membrane</keyword>
<evidence type="ECO:0000256" key="9">
    <source>
        <dbReference type="ARBA" id="ARBA00023244"/>
    </source>
</evidence>
<dbReference type="UniPathway" id="UPA00252"/>
<evidence type="ECO:0000256" key="4">
    <source>
        <dbReference type="ARBA" id="ARBA00022475"/>
    </source>
</evidence>
<keyword evidence="14" id="KW-1185">Reference proteome</keyword>
<dbReference type="InterPro" id="IPR010817">
    <property type="entry name" value="HemY_N"/>
</dbReference>
<evidence type="ECO:0000313" key="13">
    <source>
        <dbReference type="EMBL" id="PWF23228.1"/>
    </source>
</evidence>
<evidence type="ECO:0000256" key="3">
    <source>
        <dbReference type="ARBA" id="ARBA00004744"/>
    </source>
</evidence>
<name>A0A2V1K456_9BURK</name>
<keyword evidence="6 11" id="KW-0812">Transmembrane</keyword>
<dbReference type="SUPFAM" id="SSF48452">
    <property type="entry name" value="TPR-like"/>
    <property type="match status" value="1"/>
</dbReference>
<dbReference type="InterPro" id="IPR005254">
    <property type="entry name" value="Heme_biosyn_assoc_TPR_pro"/>
</dbReference>
<dbReference type="GO" id="GO:0006779">
    <property type="term" value="P:porphyrin-containing compound biosynthetic process"/>
    <property type="evidence" value="ECO:0007669"/>
    <property type="project" value="UniProtKB-KW"/>
</dbReference>
<evidence type="ECO:0000256" key="8">
    <source>
        <dbReference type="ARBA" id="ARBA00023136"/>
    </source>
</evidence>
<evidence type="ECO:0000259" key="12">
    <source>
        <dbReference type="Pfam" id="PF07219"/>
    </source>
</evidence>
<evidence type="ECO:0000256" key="10">
    <source>
        <dbReference type="SAM" id="MobiDB-lite"/>
    </source>
</evidence>
<dbReference type="Proteomes" id="UP000245212">
    <property type="component" value="Unassembled WGS sequence"/>
</dbReference>
<keyword evidence="9" id="KW-0627">Porphyrin biosynthesis</keyword>